<dbReference type="AlphaFoldDB" id="A0A382XXH7"/>
<dbReference type="GO" id="GO:0030638">
    <property type="term" value="P:polyketide metabolic process"/>
    <property type="evidence" value="ECO:0007669"/>
    <property type="project" value="InterPro"/>
</dbReference>
<feature type="non-terminal residue" evidence="1">
    <location>
        <position position="130"/>
    </location>
</feature>
<dbReference type="Pfam" id="PF07366">
    <property type="entry name" value="SnoaL"/>
    <property type="match status" value="1"/>
</dbReference>
<dbReference type="InterPro" id="IPR032710">
    <property type="entry name" value="NTF2-like_dom_sf"/>
</dbReference>
<dbReference type="SUPFAM" id="SSF54427">
    <property type="entry name" value="NTF2-like"/>
    <property type="match status" value="1"/>
</dbReference>
<reference evidence="1" key="1">
    <citation type="submission" date="2018-05" db="EMBL/GenBank/DDBJ databases">
        <authorList>
            <person name="Lanie J.A."/>
            <person name="Ng W.-L."/>
            <person name="Kazmierczak K.M."/>
            <person name="Andrzejewski T.M."/>
            <person name="Davidsen T.M."/>
            <person name="Wayne K.J."/>
            <person name="Tettelin H."/>
            <person name="Glass J.I."/>
            <person name="Rusch D."/>
            <person name="Podicherti R."/>
            <person name="Tsui H.-C.T."/>
            <person name="Winkler M.E."/>
        </authorList>
    </citation>
    <scope>NUCLEOTIDE SEQUENCE</scope>
</reference>
<sequence>MLPQESVIPLPLLNYMKGLKTHDIALIGSTFADDIQFFTPAKTMSKDEILNFLTALYNGFPDWKYEHDEPIRTEDGGYGVKWRQGGTHTGRLEFPGFEGVAATGRSVIIPEHFFYYKVVEIKLSEIRPDP</sequence>
<protein>
    <recommendedName>
        <fullName evidence="2">SnoaL-like domain-containing protein</fullName>
    </recommendedName>
</protein>
<dbReference type="EMBL" id="UINC01171240">
    <property type="protein sequence ID" value="SVD75703.1"/>
    <property type="molecule type" value="Genomic_DNA"/>
</dbReference>
<dbReference type="Gene3D" id="3.10.450.50">
    <property type="match status" value="1"/>
</dbReference>
<proteinExistence type="predicted"/>
<accession>A0A382XXH7</accession>
<organism evidence="1">
    <name type="scientific">marine metagenome</name>
    <dbReference type="NCBI Taxonomy" id="408172"/>
    <lineage>
        <taxon>unclassified sequences</taxon>
        <taxon>metagenomes</taxon>
        <taxon>ecological metagenomes</taxon>
    </lineage>
</organism>
<name>A0A382XXH7_9ZZZZ</name>
<evidence type="ECO:0008006" key="2">
    <source>
        <dbReference type="Google" id="ProtNLM"/>
    </source>
</evidence>
<dbReference type="InterPro" id="IPR009959">
    <property type="entry name" value="Cyclase_SnoaL-like"/>
</dbReference>
<evidence type="ECO:0000313" key="1">
    <source>
        <dbReference type="EMBL" id="SVD75703.1"/>
    </source>
</evidence>
<gene>
    <name evidence="1" type="ORF">METZ01_LOCUS428557</name>
</gene>